<dbReference type="Pfam" id="PF09588">
    <property type="entry name" value="YqaJ"/>
    <property type="match status" value="1"/>
</dbReference>
<comment type="caution">
    <text evidence="3">The sequence shown here is derived from an EMBL/GenBank/DDBJ whole genome shotgun (WGS) entry which is preliminary data.</text>
</comment>
<dbReference type="InterPro" id="IPR011335">
    <property type="entry name" value="Restrct_endonuc-II-like"/>
</dbReference>
<name>A0AA94KZ27_9MICO</name>
<dbReference type="Proteomes" id="UP000198506">
    <property type="component" value="Unassembled WGS sequence"/>
</dbReference>
<evidence type="ECO:0000313" key="4">
    <source>
        <dbReference type="Proteomes" id="UP000198506"/>
    </source>
</evidence>
<protein>
    <submittedName>
        <fullName evidence="3">YqaJ-like recombinase domain-containing protein</fullName>
    </submittedName>
</protein>
<keyword evidence="4" id="KW-1185">Reference proteome</keyword>
<dbReference type="SUPFAM" id="SSF52980">
    <property type="entry name" value="Restriction endonuclease-like"/>
    <property type="match status" value="1"/>
</dbReference>
<dbReference type="InterPro" id="IPR019080">
    <property type="entry name" value="YqaJ_viral_recombinase"/>
</dbReference>
<evidence type="ECO:0000259" key="2">
    <source>
        <dbReference type="Pfam" id="PF09588"/>
    </source>
</evidence>
<organism evidence="3 4">
    <name type="scientific">Agrococcus baldri</name>
    <dbReference type="NCBI Taxonomy" id="153730"/>
    <lineage>
        <taxon>Bacteria</taxon>
        <taxon>Bacillati</taxon>
        <taxon>Actinomycetota</taxon>
        <taxon>Actinomycetes</taxon>
        <taxon>Micrococcales</taxon>
        <taxon>Microbacteriaceae</taxon>
        <taxon>Agrococcus</taxon>
    </lineage>
</organism>
<proteinExistence type="predicted"/>
<dbReference type="Gene3D" id="3.90.320.10">
    <property type="match status" value="1"/>
</dbReference>
<dbReference type="EMBL" id="FOZN01000002">
    <property type="protein sequence ID" value="SFS07069.1"/>
    <property type="molecule type" value="Genomic_DNA"/>
</dbReference>
<dbReference type="AlphaFoldDB" id="A0AA94KZ27"/>
<reference evidence="3 4" key="1">
    <citation type="submission" date="2016-10" db="EMBL/GenBank/DDBJ databases">
        <authorList>
            <person name="Varghese N."/>
            <person name="Submissions S."/>
        </authorList>
    </citation>
    <scope>NUCLEOTIDE SEQUENCE [LARGE SCALE GENOMIC DNA]</scope>
    <source>
        <strain evidence="3 4">IAM 15147</strain>
    </source>
</reference>
<accession>A0AA94KZ27</accession>
<sequence>MQLDIFGDQAELSTAPPASEAGPRAQVLAQSTVVIAGHVRRIVAYSSDRVAWLRARSQGVTATDAAKLSTQRSIQNVAMEKFGPRGFTGNAFTDHGRAREPHIADWVHDHFSLTASDALFHSVPERRHLATPDCISDDGSVLAEIKTTSKPFERIPKHYLRQIWWQQYVLGAERTLFVWEQHRDFVPVGPPRHQWVERDEDEIAALVDRADQLLALLAR</sequence>
<feature type="region of interest" description="Disordered" evidence="1">
    <location>
        <begin position="1"/>
        <end position="23"/>
    </location>
</feature>
<dbReference type="InterPro" id="IPR011604">
    <property type="entry name" value="PDDEXK-like_dom_sf"/>
</dbReference>
<evidence type="ECO:0000313" key="3">
    <source>
        <dbReference type="EMBL" id="SFS07069.1"/>
    </source>
</evidence>
<evidence type="ECO:0000256" key="1">
    <source>
        <dbReference type="SAM" id="MobiDB-lite"/>
    </source>
</evidence>
<feature type="domain" description="YqaJ viral recombinase" evidence="2">
    <location>
        <begin position="52"/>
        <end position="172"/>
    </location>
</feature>
<gene>
    <name evidence="3" type="ORF">SAMN04487783_0908</name>
</gene>